<dbReference type="GO" id="GO:0016787">
    <property type="term" value="F:hydrolase activity"/>
    <property type="evidence" value="ECO:0007669"/>
    <property type="project" value="InterPro"/>
</dbReference>
<reference evidence="2 3" key="1">
    <citation type="submission" date="2023-04" db="EMBL/GenBank/DDBJ databases">
        <title>Two novel species of Flavobacterium.</title>
        <authorList>
            <person name="Liu Q."/>
            <person name="Xin Y.-H."/>
        </authorList>
    </citation>
    <scope>NUCLEOTIDE SEQUENCE [LARGE SCALE GENOMIC DNA]</scope>
    <source>
        <strain evidence="2 3">LB2P87</strain>
    </source>
</reference>
<dbReference type="EMBL" id="JASCRY010000001">
    <property type="protein sequence ID" value="MDI5948517.1"/>
    <property type="molecule type" value="Genomic_DNA"/>
</dbReference>
<dbReference type="Pfam" id="PF06439">
    <property type="entry name" value="3keto-disac_hyd"/>
    <property type="match status" value="1"/>
</dbReference>
<comment type="caution">
    <text evidence="2">The sequence shown here is derived from an EMBL/GenBank/DDBJ whole genome shotgun (WGS) entry which is preliminary data.</text>
</comment>
<dbReference type="AlphaFoldDB" id="A0AAW6TN44"/>
<proteinExistence type="predicted"/>
<sequence>MKQNNLSVWSAILLCSISLLSYSQKIENQNTLTEEESKEGWALLFDGKTTKGWHLYNEGNIQSAWSAAGGELVCDPNTEKVVRGDLVSDKAYDNYDLTFEWKITKGGNSGVFINVQEAVEFPTAWTTGPEYQLLDNANASSHNLKDGKRLSGCIYSLSPLKNKVQSKKFGEWNTSRILQQNGQITFWLNGVLTGQEDMKSSRWKELVAESNLGKFPSFGKATSGKIAFQDWANGVSLRNIKIKELN</sequence>
<feature type="domain" description="3-keto-alpha-glucoside-1,2-lyase/3-keto-2-hydroxy-glucal hydratase" evidence="1">
    <location>
        <begin position="40"/>
        <end position="243"/>
    </location>
</feature>
<gene>
    <name evidence="2" type="ORF">QLS97_02545</name>
</gene>
<name>A0AAW6TN44_9FLAO</name>
<dbReference type="RefSeq" id="WP_282714106.1">
    <property type="nucleotide sequence ID" value="NZ_JASCRY010000001.1"/>
</dbReference>
<keyword evidence="3" id="KW-1185">Reference proteome</keyword>
<organism evidence="2 3">
    <name type="scientific">Flavobacterium yafengii</name>
    <dbReference type="NCBI Taxonomy" id="3041253"/>
    <lineage>
        <taxon>Bacteria</taxon>
        <taxon>Pseudomonadati</taxon>
        <taxon>Bacteroidota</taxon>
        <taxon>Flavobacteriia</taxon>
        <taxon>Flavobacteriales</taxon>
        <taxon>Flavobacteriaceae</taxon>
        <taxon>Flavobacterium</taxon>
    </lineage>
</organism>
<evidence type="ECO:0000313" key="3">
    <source>
        <dbReference type="Proteomes" id="UP001228643"/>
    </source>
</evidence>
<dbReference type="InterPro" id="IPR010496">
    <property type="entry name" value="AL/BT2_dom"/>
</dbReference>
<evidence type="ECO:0000313" key="2">
    <source>
        <dbReference type="EMBL" id="MDI5948517.1"/>
    </source>
</evidence>
<dbReference type="Gene3D" id="2.60.120.560">
    <property type="entry name" value="Exo-inulinase, domain 1"/>
    <property type="match status" value="1"/>
</dbReference>
<evidence type="ECO:0000259" key="1">
    <source>
        <dbReference type="Pfam" id="PF06439"/>
    </source>
</evidence>
<dbReference type="Proteomes" id="UP001228643">
    <property type="component" value="Unassembled WGS sequence"/>
</dbReference>
<protein>
    <submittedName>
        <fullName evidence="2">DUF1080 domain-containing protein</fullName>
    </submittedName>
</protein>
<accession>A0AAW6TN44</accession>